<organism evidence="1">
    <name type="scientific">Nothobranchius korthausae</name>
    <dbReference type="NCBI Taxonomy" id="1143690"/>
    <lineage>
        <taxon>Eukaryota</taxon>
        <taxon>Metazoa</taxon>
        <taxon>Chordata</taxon>
        <taxon>Craniata</taxon>
        <taxon>Vertebrata</taxon>
        <taxon>Euteleostomi</taxon>
        <taxon>Actinopterygii</taxon>
        <taxon>Neopterygii</taxon>
        <taxon>Teleostei</taxon>
        <taxon>Neoteleostei</taxon>
        <taxon>Acanthomorphata</taxon>
        <taxon>Ovalentaria</taxon>
        <taxon>Atherinomorphae</taxon>
        <taxon>Cyprinodontiformes</taxon>
        <taxon>Nothobranchiidae</taxon>
        <taxon>Nothobranchius</taxon>
    </lineage>
</organism>
<reference evidence="1" key="1">
    <citation type="submission" date="2016-05" db="EMBL/GenBank/DDBJ databases">
        <authorList>
            <person name="Lavstsen T."/>
            <person name="Jespersen J.S."/>
        </authorList>
    </citation>
    <scope>NUCLEOTIDE SEQUENCE</scope>
    <source>
        <tissue evidence="1">Brain</tissue>
    </source>
</reference>
<dbReference type="AlphaFoldDB" id="A0A1A8GZA3"/>
<proteinExistence type="predicted"/>
<accession>A0A1A8GZA3</accession>
<gene>
    <name evidence="1" type="primary">Nfu_g_1_016633</name>
</gene>
<name>A0A1A8GZA3_9TELE</name>
<feature type="non-terminal residue" evidence="1">
    <location>
        <position position="1"/>
    </location>
</feature>
<feature type="non-terminal residue" evidence="1">
    <location>
        <position position="53"/>
    </location>
</feature>
<sequence length="53" mass="6251">SVMFNSDKKVMCTYTHHAGHRNQVKDNCIHMSLFHNNQSFLSLRGRVLRYVKT</sequence>
<reference evidence="1" key="2">
    <citation type="submission" date="2016-06" db="EMBL/GenBank/DDBJ databases">
        <title>The genome of a short-lived fish provides insights into sex chromosome evolution and the genetic control of aging.</title>
        <authorList>
            <person name="Reichwald K."/>
            <person name="Felder M."/>
            <person name="Petzold A."/>
            <person name="Koch P."/>
            <person name="Groth M."/>
            <person name="Platzer M."/>
        </authorList>
    </citation>
    <scope>NUCLEOTIDE SEQUENCE</scope>
    <source>
        <tissue evidence="1">Brain</tissue>
    </source>
</reference>
<dbReference type="EMBL" id="HAEC01008410">
    <property type="protein sequence ID" value="SBQ76548.1"/>
    <property type="molecule type" value="Transcribed_RNA"/>
</dbReference>
<protein>
    <submittedName>
        <fullName evidence="1">Uncharacterized protein</fullName>
    </submittedName>
</protein>
<evidence type="ECO:0000313" key="1">
    <source>
        <dbReference type="EMBL" id="SBQ76548.1"/>
    </source>
</evidence>